<dbReference type="Proteomes" id="UP001055439">
    <property type="component" value="Chromosome 2"/>
</dbReference>
<organism evidence="1 2">
    <name type="scientific">Musa troglodytarum</name>
    <name type="common">fe'i banana</name>
    <dbReference type="NCBI Taxonomy" id="320322"/>
    <lineage>
        <taxon>Eukaryota</taxon>
        <taxon>Viridiplantae</taxon>
        <taxon>Streptophyta</taxon>
        <taxon>Embryophyta</taxon>
        <taxon>Tracheophyta</taxon>
        <taxon>Spermatophyta</taxon>
        <taxon>Magnoliopsida</taxon>
        <taxon>Liliopsida</taxon>
        <taxon>Zingiberales</taxon>
        <taxon>Musaceae</taxon>
        <taxon>Musa</taxon>
    </lineage>
</organism>
<dbReference type="EMBL" id="CP097504">
    <property type="protein sequence ID" value="URD87812.1"/>
    <property type="molecule type" value="Genomic_DNA"/>
</dbReference>
<dbReference type="OrthoDB" id="10623134at2759"/>
<evidence type="ECO:0000313" key="1">
    <source>
        <dbReference type="EMBL" id="URD87812.1"/>
    </source>
</evidence>
<sequence>MTLQGLEVGDGVALHVCGDAAWEIRCGPLQNADAAVLAAAQNVPSRLEVSEFFSYSKLLEQLNKRGACFKEKPSEAAAAALPQDVVSADQKAAMEEFVAYHNDEAVSGGESSQVDAEAAKISSANNTWRLMVLQLMYQPYNAQVSIV</sequence>
<gene>
    <name evidence="1" type="ORF">MUK42_29722</name>
</gene>
<protein>
    <submittedName>
        <fullName evidence="1">Uncharacterized protein</fullName>
    </submittedName>
</protein>
<reference evidence="1" key="1">
    <citation type="submission" date="2022-05" db="EMBL/GenBank/DDBJ databases">
        <title>The Musa troglodytarum L. genome provides insights into the mechanism of non-climacteric behaviour and enrichment of carotenoids.</title>
        <authorList>
            <person name="Wang J."/>
        </authorList>
    </citation>
    <scope>NUCLEOTIDE SEQUENCE</scope>
    <source>
        <tissue evidence="1">Leaf</tissue>
    </source>
</reference>
<keyword evidence="2" id="KW-1185">Reference proteome</keyword>
<proteinExistence type="predicted"/>
<dbReference type="AlphaFoldDB" id="A0A9E7JNF7"/>
<accession>A0A9E7JNF7</accession>
<evidence type="ECO:0000313" key="2">
    <source>
        <dbReference type="Proteomes" id="UP001055439"/>
    </source>
</evidence>
<name>A0A9E7JNF7_9LILI</name>